<feature type="binding site" evidence="7">
    <location>
        <position position="158"/>
    </location>
    <ligand>
        <name>Fe cation</name>
        <dbReference type="ChEBI" id="CHEBI:24875"/>
    </ligand>
</feature>
<gene>
    <name evidence="8" type="ORF">Lgee_0453</name>
</gene>
<dbReference type="PANTHER" id="PTHR11473:SF24">
    <property type="entry name" value="PHENYLALANINE-4-HYDROXYLASE"/>
    <property type="match status" value="1"/>
</dbReference>
<accession>A0A0W0U6Y1</accession>
<keyword evidence="4" id="KW-0560">Oxidoreductase</keyword>
<dbReference type="InterPro" id="IPR001273">
    <property type="entry name" value="ArAA_hydroxylase"/>
</dbReference>
<feature type="binding site" evidence="7">
    <location>
        <position position="199"/>
    </location>
    <ligand>
        <name>Fe cation</name>
        <dbReference type="ChEBI" id="CHEBI:24875"/>
    </ligand>
</feature>
<evidence type="ECO:0000256" key="3">
    <source>
        <dbReference type="ARBA" id="ARBA00022723"/>
    </source>
</evidence>
<dbReference type="Proteomes" id="UP000054785">
    <property type="component" value="Unassembled WGS sequence"/>
</dbReference>
<dbReference type="PANTHER" id="PTHR11473">
    <property type="entry name" value="AROMATIC AMINO ACID HYDROXYLASE"/>
    <property type="match status" value="1"/>
</dbReference>
<keyword evidence="6" id="KW-0503">Monooxygenase</keyword>
<reference evidence="8 9" key="1">
    <citation type="submission" date="2015-11" db="EMBL/GenBank/DDBJ databases">
        <title>Genomic analysis of 38 Legionella species identifies large and diverse effector repertoires.</title>
        <authorList>
            <person name="Burstein D."/>
            <person name="Amaro F."/>
            <person name="Zusman T."/>
            <person name="Lifshitz Z."/>
            <person name="Cohen O."/>
            <person name="Gilbert J.A."/>
            <person name="Pupko T."/>
            <person name="Shuman H.A."/>
            <person name="Segal G."/>
        </authorList>
    </citation>
    <scope>NUCLEOTIDE SEQUENCE [LARGE SCALE GENOMIC DNA]</scope>
    <source>
        <strain evidence="8 9">ATCC 49504</strain>
    </source>
</reference>
<comment type="cofactor">
    <cofactor evidence="1 7">
        <name>Fe(2+)</name>
        <dbReference type="ChEBI" id="CHEBI:29033"/>
    </cofactor>
</comment>
<keyword evidence="9" id="KW-1185">Reference proteome</keyword>
<evidence type="ECO:0000256" key="6">
    <source>
        <dbReference type="ARBA" id="ARBA00023033"/>
    </source>
</evidence>
<evidence type="ECO:0000256" key="7">
    <source>
        <dbReference type="PIRSR" id="PIRSR601273-2"/>
    </source>
</evidence>
<protein>
    <submittedName>
        <fullName evidence="8">Phenylalanine-4-hydroxylase</fullName>
    </submittedName>
</protein>
<dbReference type="STRING" id="45065.Lgee_0453"/>
<dbReference type="GO" id="GO:0016714">
    <property type="term" value="F:oxidoreductase activity, acting on paired donors, with incorporation or reduction of molecular oxygen, reduced pteridine as one donor, and incorporation of one atom of oxygen"/>
    <property type="evidence" value="ECO:0007669"/>
    <property type="project" value="InterPro"/>
</dbReference>
<evidence type="ECO:0000256" key="2">
    <source>
        <dbReference type="ARBA" id="ARBA00009712"/>
    </source>
</evidence>
<sequence length="276" mass="31778">MHFVIRQGMRLLSEALSPPAPHEILQGERLFRPFLRQQRAWMRHFYPGDTLEKHRPSWQYLQKYLSPLIQASGSRWHCEGIMRLGLHSQDAPDFSEFARRFHGESNGFSIHPVKGEIEPVTYFSLIAQKKFPCIPEMRHNDSLFCGSEPDFWHEAIGHLAPLCFPEVQDFYLSVADKILSSSGTPRYERNLAIAWTLSEYGFLREGDSPKMFGAALVSSHLAHMRYLHNYLCVEPASAKVILESGFYEADRAIARDEAGRQRFFCMDTLNIDALLD</sequence>
<dbReference type="AlphaFoldDB" id="A0A0W0U6Y1"/>
<dbReference type="Pfam" id="PF00351">
    <property type="entry name" value="Biopterin_H"/>
    <property type="match status" value="1"/>
</dbReference>
<comment type="caution">
    <text evidence="8">The sequence shown here is derived from an EMBL/GenBank/DDBJ whole genome shotgun (WGS) entry which is preliminary data.</text>
</comment>
<dbReference type="InterPro" id="IPR036951">
    <property type="entry name" value="ArAA_hydroxylase_sf"/>
</dbReference>
<dbReference type="InterPro" id="IPR036329">
    <property type="entry name" value="Aro-AA_hydroxylase_C_sf"/>
</dbReference>
<evidence type="ECO:0000313" key="8">
    <source>
        <dbReference type="EMBL" id="KTD03796.1"/>
    </source>
</evidence>
<dbReference type="GO" id="GO:0005506">
    <property type="term" value="F:iron ion binding"/>
    <property type="evidence" value="ECO:0007669"/>
    <property type="project" value="InterPro"/>
</dbReference>
<evidence type="ECO:0000256" key="1">
    <source>
        <dbReference type="ARBA" id="ARBA00001954"/>
    </source>
</evidence>
<dbReference type="GO" id="GO:0009072">
    <property type="term" value="P:aromatic amino acid metabolic process"/>
    <property type="evidence" value="ECO:0007669"/>
    <property type="project" value="InterPro"/>
</dbReference>
<dbReference type="OrthoDB" id="9780502at2"/>
<keyword evidence="3 7" id="KW-0479">Metal-binding</keyword>
<feature type="binding site" evidence="7">
    <location>
        <position position="153"/>
    </location>
    <ligand>
        <name>Fe cation</name>
        <dbReference type="ChEBI" id="CHEBI:24875"/>
    </ligand>
</feature>
<dbReference type="PROSITE" id="PS51410">
    <property type="entry name" value="BH4_AAA_HYDROXYL_2"/>
    <property type="match status" value="1"/>
</dbReference>
<dbReference type="EMBL" id="LNYC01000009">
    <property type="protein sequence ID" value="KTD03796.1"/>
    <property type="molecule type" value="Genomic_DNA"/>
</dbReference>
<dbReference type="RefSeq" id="WP_028387460.1">
    <property type="nucleotide sequence ID" value="NZ_CAAAHN010000004.1"/>
</dbReference>
<comment type="similarity">
    <text evidence="2">Belongs to the biopterin-dependent aromatic amino acid hydroxylase family.</text>
</comment>
<dbReference type="InterPro" id="IPR019774">
    <property type="entry name" value="Aromatic-AA_hydroxylase_C"/>
</dbReference>
<evidence type="ECO:0000256" key="5">
    <source>
        <dbReference type="ARBA" id="ARBA00023004"/>
    </source>
</evidence>
<dbReference type="PATRIC" id="fig|45065.4.peg.481"/>
<dbReference type="SUPFAM" id="SSF56534">
    <property type="entry name" value="Aromatic aminoacid monoxygenases, catalytic and oligomerization domains"/>
    <property type="match status" value="1"/>
</dbReference>
<evidence type="ECO:0000256" key="4">
    <source>
        <dbReference type="ARBA" id="ARBA00023002"/>
    </source>
</evidence>
<name>A0A0W0U6Y1_9GAMM</name>
<dbReference type="Gene3D" id="1.10.800.10">
    <property type="entry name" value="Aromatic amino acid hydroxylase"/>
    <property type="match status" value="1"/>
</dbReference>
<proteinExistence type="inferred from homology"/>
<organism evidence="8 9">
    <name type="scientific">Legionella geestiana</name>
    <dbReference type="NCBI Taxonomy" id="45065"/>
    <lineage>
        <taxon>Bacteria</taxon>
        <taxon>Pseudomonadati</taxon>
        <taxon>Pseudomonadota</taxon>
        <taxon>Gammaproteobacteria</taxon>
        <taxon>Legionellales</taxon>
        <taxon>Legionellaceae</taxon>
        <taxon>Legionella</taxon>
    </lineage>
</organism>
<keyword evidence="5 7" id="KW-0408">Iron</keyword>
<evidence type="ECO:0000313" key="9">
    <source>
        <dbReference type="Proteomes" id="UP000054785"/>
    </source>
</evidence>